<feature type="non-terminal residue" evidence="1">
    <location>
        <position position="1"/>
    </location>
</feature>
<keyword evidence="2" id="KW-1185">Reference proteome</keyword>
<protein>
    <submittedName>
        <fullName evidence="1">Uncharacterized protein</fullName>
    </submittedName>
</protein>
<feature type="non-terminal residue" evidence="1">
    <location>
        <position position="177"/>
    </location>
</feature>
<reference evidence="2" key="1">
    <citation type="journal article" date="2017" name="Nat. Ecol. Evol.">
        <title>Genome expansion and lineage-specific genetic innovations in the forest pathogenic fungi Armillaria.</title>
        <authorList>
            <person name="Sipos G."/>
            <person name="Prasanna A.N."/>
            <person name="Walter M.C."/>
            <person name="O'Connor E."/>
            <person name="Balint B."/>
            <person name="Krizsan K."/>
            <person name="Kiss B."/>
            <person name="Hess J."/>
            <person name="Varga T."/>
            <person name="Slot J."/>
            <person name="Riley R."/>
            <person name="Boka B."/>
            <person name="Rigling D."/>
            <person name="Barry K."/>
            <person name="Lee J."/>
            <person name="Mihaltcheva S."/>
            <person name="LaButti K."/>
            <person name="Lipzen A."/>
            <person name="Waldron R."/>
            <person name="Moloney N.M."/>
            <person name="Sperisen C."/>
            <person name="Kredics L."/>
            <person name="Vagvoelgyi C."/>
            <person name="Patrignani A."/>
            <person name="Fitzpatrick D."/>
            <person name="Nagy I."/>
            <person name="Doyle S."/>
            <person name="Anderson J.B."/>
            <person name="Grigoriev I.V."/>
            <person name="Gueldener U."/>
            <person name="Muensterkoetter M."/>
            <person name="Nagy L.G."/>
        </authorList>
    </citation>
    <scope>NUCLEOTIDE SEQUENCE [LARGE SCALE GENOMIC DNA]</scope>
    <source>
        <strain evidence="2">28-4</strain>
    </source>
</reference>
<name>A0A2H3B4P8_9AGAR</name>
<dbReference type="EMBL" id="KZ293456">
    <property type="protein sequence ID" value="PBK63844.1"/>
    <property type="molecule type" value="Genomic_DNA"/>
</dbReference>
<accession>A0A2H3B4P8</accession>
<dbReference type="Proteomes" id="UP000218334">
    <property type="component" value="Unassembled WGS sequence"/>
</dbReference>
<sequence>PVKAPKWTVAALATFKREKAPPQFTRLVNLWIQFEIQEHFADSSKFGALQRPQAVHDWIARGCSPSFRLQKVPNGVDPVTEFEGKFWAWWASLQPQGRPRDGVLLERDEEERPSRVFKSDWESLRLPGANGWSSVIAAICFWSWRLKEMKTDGYRAAAAAARAQKSWNNALDDVEWV</sequence>
<gene>
    <name evidence="1" type="ORF">ARMSODRAFT_839406</name>
</gene>
<dbReference type="AlphaFoldDB" id="A0A2H3B4P8"/>
<evidence type="ECO:0000313" key="2">
    <source>
        <dbReference type="Proteomes" id="UP000218334"/>
    </source>
</evidence>
<proteinExistence type="predicted"/>
<organism evidence="1 2">
    <name type="scientific">Armillaria solidipes</name>
    <dbReference type="NCBI Taxonomy" id="1076256"/>
    <lineage>
        <taxon>Eukaryota</taxon>
        <taxon>Fungi</taxon>
        <taxon>Dikarya</taxon>
        <taxon>Basidiomycota</taxon>
        <taxon>Agaricomycotina</taxon>
        <taxon>Agaricomycetes</taxon>
        <taxon>Agaricomycetidae</taxon>
        <taxon>Agaricales</taxon>
        <taxon>Marasmiineae</taxon>
        <taxon>Physalacriaceae</taxon>
        <taxon>Armillaria</taxon>
    </lineage>
</organism>
<evidence type="ECO:0000313" key="1">
    <source>
        <dbReference type="EMBL" id="PBK63844.1"/>
    </source>
</evidence>